<evidence type="ECO:0000256" key="2">
    <source>
        <dbReference type="ARBA" id="ARBA00023002"/>
    </source>
</evidence>
<dbReference type="SUPFAM" id="SSF51735">
    <property type="entry name" value="NAD(P)-binding Rossmann-fold domains"/>
    <property type="match status" value="1"/>
</dbReference>
<evidence type="ECO:0000256" key="1">
    <source>
        <dbReference type="ARBA" id="ARBA00006484"/>
    </source>
</evidence>
<comment type="similarity">
    <text evidence="1 4">Belongs to the short-chain dehydrogenases/reductases (SDR) family.</text>
</comment>
<keyword evidence="2" id="KW-0560">Oxidoreductase</keyword>
<evidence type="ECO:0000256" key="4">
    <source>
        <dbReference type="RuleBase" id="RU000363"/>
    </source>
</evidence>
<dbReference type="InterPro" id="IPR036291">
    <property type="entry name" value="NAD(P)-bd_dom_sf"/>
</dbReference>
<dbReference type="Gene3D" id="3.40.50.720">
    <property type="entry name" value="NAD(P)-binding Rossmann-like Domain"/>
    <property type="match status" value="1"/>
</dbReference>
<dbReference type="PANTHER" id="PTHR42879">
    <property type="entry name" value="3-OXOACYL-(ACYL-CARRIER-PROTEIN) REDUCTASE"/>
    <property type="match status" value="1"/>
</dbReference>
<reference evidence="5 6" key="1">
    <citation type="submission" date="2019-10" db="EMBL/GenBank/DDBJ databases">
        <title>Whole genome shotgun sequence of Acrocarpospora pleiomorpha NBRC 16267.</title>
        <authorList>
            <person name="Ichikawa N."/>
            <person name="Kimura A."/>
            <person name="Kitahashi Y."/>
            <person name="Komaki H."/>
            <person name="Oguchi A."/>
        </authorList>
    </citation>
    <scope>NUCLEOTIDE SEQUENCE [LARGE SCALE GENOMIC DNA]</scope>
    <source>
        <strain evidence="5 6">NBRC 16267</strain>
    </source>
</reference>
<dbReference type="PROSITE" id="PS00061">
    <property type="entry name" value="ADH_SHORT"/>
    <property type="match status" value="1"/>
</dbReference>
<dbReference type="Proteomes" id="UP000377595">
    <property type="component" value="Unassembled WGS sequence"/>
</dbReference>
<dbReference type="InterPro" id="IPR002347">
    <property type="entry name" value="SDR_fam"/>
</dbReference>
<dbReference type="NCBIfam" id="TIGR03971">
    <property type="entry name" value="SDR_subfam_1"/>
    <property type="match status" value="1"/>
</dbReference>
<keyword evidence="3" id="KW-0520">NAD</keyword>
<sequence length="275" mass="29518">MGKLENKVALITGGARGQGRSHAIALAREGARIALVDAPKPIASVSYPLGTEAELDETVKLVQAEDIPAIALQGDTRSMADMRRVVSDTIARFGQIDILLANAGIASYSPLATMSDQMWHDMIDVNLTGTANTIRAVLPHMIERSYGRIVVTSSQAGRKGIPNLAHYCSAKWGLSGLVRTVALEVAPFGGITCNAILPGGVETPMMKNDEVYRTFRPDLDNPTLEDMEAVLRQLNPMPTEWIQPEDISAGVLYLVADEARYVTGAMLDVAAAFNA</sequence>
<name>A0A5M3XDF6_9ACTN</name>
<comment type="caution">
    <text evidence="5">The sequence shown here is derived from an EMBL/GenBank/DDBJ whole genome shotgun (WGS) entry which is preliminary data.</text>
</comment>
<proteinExistence type="inferred from homology"/>
<dbReference type="CDD" id="cd05233">
    <property type="entry name" value="SDR_c"/>
    <property type="match status" value="1"/>
</dbReference>
<dbReference type="AlphaFoldDB" id="A0A5M3XDF6"/>
<dbReference type="InterPro" id="IPR023985">
    <property type="entry name" value="SDR_subfam_1"/>
</dbReference>
<dbReference type="InterPro" id="IPR050259">
    <property type="entry name" value="SDR"/>
</dbReference>
<dbReference type="FunFam" id="3.40.50.720:FF:000084">
    <property type="entry name" value="Short-chain dehydrogenase reductase"/>
    <property type="match status" value="1"/>
</dbReference>
<evidence type="ECO:0000313" key="5">
    <source>
        <dbReference type="EMBL" id="GES17571.1"/>
    </source>
</evidence>
<dbReference type="EMBL" id="BLAF01000004">
    <property type="protein sequence ID" value="GES17571.1"/>
    <property type="molecule type" value="Genomic_DNA"/>
</dbReference>
<dbReference type="GO" id="GO:0016491">
    <property type="term" value="F:oxidoreductase activity"/>
    <property type="evidence" value="ECO:0007669"/>
    <property type="project" value="UniProtKB-KW"/>
</dbReference>
<protein>
    <submittedName>
        <fullName evidence="5">Putative short-chain dehydrogenase/reductase</fullName>
    </submittedName>
</protein>
<organism evidence="5 6">
    <name type="scientific">Acrocarpospora pleiomorpha</name>
    <dbReference type="NCBI Taxonomy" id="90975"/>
    <lineage>
        <taxon>Bacteria</taxon>
        <taxon>Bacillati</taxon>
        <taxon>Actinomycetota</taxon>
        <taxon>Actinomycetes</taxon>
        <taxon>Streptosporangiales</taxon>
        <taxon>Streptosporangiaceae</taxon>
        <taxon>Acrocarpospora</taxon>
    </lineage>
</organism>
<dbReference type="Pfam" id="PF00106">
    <property type="entry name" value="adh_short"/>
    <property type="match status" value="1"/>
</dbReference>
<dbReference type="RefSeq" id="WP_155342718.1">
    <property type="nucleotide sequence ID" value="NZ_BAAAHM010000001.1"/>
</dbReference>
<accession>A0A5M3XDF6</accession>
<dbReference type="GO" id="GO:0032787">
    <property type="term" value="P:monocarboxylic acid metabolic process"/>
    <property type="evidence" value="ECO:0007669"/>
    <property type="project" value="UniProtKB-ARBA"/>
</dbReference>
<keyword evidence="6" id="KW-1185">Reference proteome</keyword>
<dbReference type="PRINTS" id="PR00080">
    <property type="entry name" value="SDRFAMILY"/>
</dbReference>
<dbReference type="PRINTS" id="PR00081">
    <property type="entry name" value="GDHRDH"/>
</dbReference>
<evidence type="ECO:0000313" key="6">
    <source>
        <dbReference type="Proteomes" id="UP000377595"/>
    </source>
</evidence>
<dbReference type="PANTHER" id="PTHR42879:SF2">
    <property type="entry name" value="3-OXOACYL-[ACYL-CARRIER-PROTEIN] REDUCTASE FABG"/>
    <property type="match status" value="1"/>
</dbReference>
<evidence type="ECO:0000256" key="3">
    <source>
        <dbReference type="ARBA" id="ARBA00023027"/>
    </source>
</evidence>
<dbReference type="InterPro" id="IPR020904">
    <property type="entry name" value="Sc_DH/Rdtase_CS"/>
</dbReference>
<gene>
    <name evidence="5" type="ORF">Aple_004660</name>
</gene>
<dbReference type="OrthoDB" id="5173603at2"/>